<accession>A0A327XBJ2</accession>
<evidence type="ECO:0000256" key="1">
    <source>
        <dbReference type="SAM" id="Coils"/>
    </source>
</evidence>
<comment type="caution">
    <text evidence="2">The sequence shown here is derived from an EMBL/GenBank/DDBJ whole genome shotgun (WGS) entry which is preliminary data.</text>
</comment>
<evidence type="ECO:0000313" key="5">
    <source>
        <dbReference type="Proteomes" id="UP000287865"/>
    </source>
</evidence>
<proteinExistence type="predicted"/>
<evidence type="ECO:0000313" key="2">
    <source>
        <dbReference type="EMBL" id="RAK01616.1"/>
    </source>
</evidence>
<feature type="coiled-coil region" evidence="1">
    <location>
        <begin position="5"/>
        <end position="88"/>
    </location>
</feature>
<reference evidence="2 4" key="2">
    <citation type="submission" date="2018-06" db="EMBL/GenBank/DDBJ databases">
        <title>Genomic Encyclopedia of Type Strains, Phase III (KMG-III): the genomes of soil and plant-associated and newly described type strains.</title>
        <authorList>
            <person name="Whitman W."/>
        </authorList>
    </citation>
    <scope>NUCLEOTIDE SEQUENCE [LARGE SCALE GENOMIC DNA]</scope>
    <source>
        <strain evidence="2 4">CGMCC 1.15366</strain>
    </source>
</reference>
<dbReference type="EMBL" id="PIPK01000001">
    <property type="protein sequence ID" value="RUO28442.1"/>
    <property type="molecule type" value="Genomic_DNA"/>
</dbReference>
<evidence type="ECO:0000313" key="3">
    <source>
        <dbReference type="EMBL" id="RUO28442.1"/>
    </source>
</evidence>
<sequence length="144" mass="16029">MAFSYANLKRTNDGLNARIDVLHAQIAQREAESERLARDIESVEAINDELLSERARLAAIESRYQMRTEQLIHELSAAQQAVNELRQSNHEEVKSWANTRVPAGALRLLGHAGAAGSYSNGENDHAYIFGATGEPFTAVYRTQF</sequence>
<organism evidence="2 4">
    <name type="scientific">Aliidiomarina maris</name>
    <dbReference type="NCBI Taxonomy" id="531312"/>
    <lineage>
        <taxon>Bacteria</taxon>
        <taxon>Pseudomonadati</taxon>
        <taxon>Pseudomonadota</taxon>
        <taxon>Gammaproteobacteria</taxon>
        <taxon>Alteromonadales</taxon>
        <taxon>Idiomarinaceae</taxon>
        <taxon>Aliidiomarina</taxon>
    </lineage>
</organism>
<keyword evidence="5" id="KW-1185">Reference proteome</keyword>
<keyword evidence="1" id="KW-0175">Coiled coil</keyword>
<name>A0A327XBJ2_9GAMM</name>
<dbReference type="EMBL" id="QLMD01000001">
    <property type="protein sequence ID" value="RAK01616.1"/>
    <property type="molecule type" value="Genomic_DNA"/>
</dbReference>
<evidence type="ECO:0000313" key="4">
    <source>
        <dbReference type="Proteomes" id="UP000249203"/>
    </source>
</evidence>
<protein>
    <submittedName>
        <fullName evidence="2">Uncharacterized protein</fullName>
    </submittedName>
</protein>
<dbReference type="AlphaFoldDB" id="A0A327XBJ2"/>
<dbReference type="Proteomes" id="UP000249203">
    <property type="component" value="Unassembled WGS sequence"/>
</dbReference>
<dbReference type="RefSeq" id="WP_111568097.1">
    <property type="nucleotide sequence ID" value="NZ_PIPK01000001.1"/>
</dbReference>
<dbReference type="Proteomes" id="UP000287865">
    <property type="component" value="Unassembled WGS sequence"/>
</dbReference>
<reference evidence="3 5" key="1">
    <citation type="journal article" date="2018" name="Front. Microbiol.">
        <title>Genome-Based Analysis Reveals the Taxonomy and Diversity of the Family Idiomarinaceae.</title>
        <authorList>
            <person name="Liu Y."/>
            <person name="Lai Q."/>
            <person name="Shao Z."/>
        </authorList>
    </citation>
    <scope>NUCLEOTIDE SEQUENCE [LARGE SCALE GENOMIC DNA]</scope>
    <source>
        <strain evidence="3 5">CF12-14</strain>
    </source>
</reference>
<gene>
    <name evidence="2" type="ORF">B0I24_101239</name>
    <name evidence="3" type="ORF">CWE07_01145</name>
</gene>